<reference evidence="3 4" key="1">
    <citation type="submission" date="2019-01" db="EMBL/GenBank/DDBJ databases">
        <title>Complete genome sequence of Cohnella hallensis HS21 isolated from Korean fir (Abies koreana) rhizospheric soil.</title>
        <authorList>
            <person name="Jiang L."/>
            <person name="Kang S.W."/>
            <person name="Kim S."/>
            <person name="Jung J."/>
            <person name="Kim C.Y."/>
            <person name="Kim D.H."/>
            <person name="Kim S.W."/>
            <person name="Lee J."/>
        </authorList>
    </citation>
    <scope>NUCLEOTIDE SEQUENCE [LARGE SCALE GENOMIC DNA]</scope>
    <source>
        <strain evidence="3 4">HS21</strain>
    </source>
</reference>
<protein>
    <submittedName>
        <fullName evidence="3">O-methylpimelyl-ACP methylesterase</fullName>
    </submittedName>
</protein>
<keyword evidence="1" id="KW-0378">Hydrolase</keyword>
<evidence type="ECO:0000259" key="2">
    <source>
        <dbReference type="Pfam" id="PF12697"/>
    </source>
</evidence>
<evidence type="ECO:0000256" key="1">
    <source>
        <dbReference type="ARBA" id="ARBA00022801"/>
    </source>
</evidence>
<gene>
    <name evidence="3" type="primary">bioH</name>
    <name evidence="3" type="ORF">KCTCHS21_53470</name>
</gene>
<dbReference type="Proteomes" id="UP000289856">
    <property type="component" value="Chromosome"/>
</dbReference>
<dbReference type="InterPro" id="IPR050266">
    <property type="entry name" value="AB_hydrolase_sf"/>
</dbReference>
<dbReference type="KEGG" id="cohn:KCTCHS21_53470"/>
<dbReference type="PANTHER" id="PTHR43798:SF31">
    <property type="entry name" value="AB HYDROLASE SUPERFAMILY PROTEIN YCLE"/>
    <property type="match status" value="1"/>
</dbReference>
<dbReference type="SUPFAM" id="SSF53474">
    <property type="entry name" value="alpha/beta-Hydrolases"/>
    <property type="match status" value="1"/>
</dbReference>
<proteinExistence type="predicted"/>
<evidence type="ECO:0000313" key="4">
    <source>
        <dbReference type="Proteomes" id="UP000289856"/>
    </source>
</evidence>
<name>A0A3T1DDA0_9BACL</name>
<dbReference type="PANTHER" id="PTHR43798">
    <property type="entry name" value="MONOACYLGLYCEROL LIPASE"/>
    <property type="match status" value="1"/>
</dbReference>
<keyword evidence="4" id="KW-1185">Reference proteome</keyword>
<organism evidence="3 4">
    <name type="scientific">Cohnella abietis</name>
    <dbReference type="NCBI Taxonomy" id="2507935"/>
    <lineage>
        <taxon>Bacteria</taxon>
        <taxon>Bacillati</taxon>
        <taxon>Bacillota</taxon>
        <taxon>Bacilli</taxon>
        <taxon>Bacillales</taxon>
        <taxon>Paenibacillaceae</taxon>
        <taxon>Cohnella</taxon>
    </lineage>
</organism>
<dbReference type="GO" id="GO:0016020">
    <property type="term" value="C:membrane"/>
    <property type="evidence" value="ECO:0007669"/>
    <property type="project" value="TreeGrafter"/>
</dbReference>
<evidence type="ECO:0000313" key="3">
    <source>
        <dbReference type="EMBL" id="BBI35948.1"/>
    </source>
</evidence>
<dbReference type="RefSeq" id="WP_130615045.1">
    <property type="nucleotide sequence ID" value="NZ_AP019400.1"/>
</dbReference>
<dbReference type="Pfam" id="PF12697">
    <property type="entry name" value="Abhydrolase_6"/>
    <property type="match status" value="1"/>
</dbReference>
<feature type="domain" description="AB hydrolase-1" evidence="2">
    <location>
        <begin position="71"/>
        <end position="252"/>
    </location>
</feature>
<dbReference type="Gene3D" id="3.40.50.1820">
    <property type="entry name" value="alpha/beta hydrolase"/>
    <property type="match status" value="1"/>
</dbReference>
<dbReference type="AlphaFoldDB" id="A0A3T1DDA0"/>
<dbReference type="GO" id="GO:0016787">
    <property type="term" value="F:hydrolase activity"/>
    <property type="evidence" value="ECO:0007669"/>
    <property type="project" value="UniProtKB-KW"/>
</dbReference>
<dbReference type="EMBL" id="AP019400">
    <property type="protein sequence ID" value="BBI35948.1"/>
    <property type="molecule type" value="Genomic_DNA"/>
</dbReference>
<sequence>MITLDFDSVKTQPQTSGTILWLCGWSMPDTIFDRTRELLPDFHHISVDYSDADSPEEMLLLTERAVKKLLYLDGEACRTKAFHGPLLIGGWSLGGLLALRLAIQGFADGLVLFGATAQFTRSKEESDLGWADIYVRKMITGLVKDRQGVESKFRQLMFTESEWKTHLGECLPSIGSWTNPALIAGLQVLRSEECLSQLKSITCPVFLVHGTEDSICPYGAALELIAQLPKAKLLTIPACGHAPFLGREDQIANELRRWWHEQQDK</sequence>
<dbReference type="InterPro" id="IPR029058">
    <property type="entry name" value="AB_hydrolase_fold"/>
</dbReference>
<dbReference type="OrthoDB" id="9773293at2"/>
<accession>A0A3T1DDA0</accession>
<dbReference type="InterPro" id="IPR000073">
    <property type="entry name" value="AB_hydrolase_1"/>
</dbReference>